<feature type="transmembrane region" description="Helical" evidence="1">
    <location>
        <begin position="64"/>
        <end position="84"/>
    </location>
</feature>
<evidence type="ECO:0000256" key="1">
    <source>
        <dbReference type="SAM" id="Phobius"/>
    </source>
</evidence>
<evidence type="ECO:0000313" key="2">
    <source>
        <dbReference type="EMBL" id="GEK19399.1"/>
    </source>
</evidence>
<keyword evidence="1" id="KW-1133">Transmembrane helix</keyword>
<reference evidence="2 3" key="1">
    <citation type="submission" date="2019-07" db="EMBL/GenBank/DDBJ databases">
        <title>Whole genome shotgun sequence of Cellulomonas persica NBRC 101101.</title>
        <authorList>
            <person name="Hosoyama A."/>
            <person name="Uohara A."/>
            <person name="Ohji S."/>
            <person name="Ichikawa N."/>
        </authorList>
    </citation>
    <scope>NUCLEOTIDE SEQUENCE [LARGE SCALE GENOMIC DNA]</scope>
    <source>
        <strain evidence="2 3">NBRC 101101</strain>
    </source>
</reference>
<dbReference type="EMBL" id="BJUA01000027">
    <property type="protein sequence ID" value="GEK19399.1"/>
    <property type="molecule type" value="Genomic_DNA"/>
</dbReference>
<name>A0A510UXV3_9CELL</name>
<organism evidence="2 3">
    <name type="scientific">Cellulomonas persica</name>
    <dbReference type="NCBI Taxonomy" id="76861"/>
    <lineage>
        <taxon>Bacteria</taxon>
        <taxon>Bacillati</taxon>
        <taxon>Actinomycetota</taxon>
        <taxon>Actinomycetes</taxon>
        <taxon>Micrococcales</taxon>
        <taxon>Cellulomonadaceae</taxon>
        <taxon>Cellulomonas</taxon>
    </lineage>
</organism>
<dbReference type="Proteomes" id="UP000321386">
    <property type="component" value="Unassembled WGS sequence"/>
</dbReference>
<keyword evidence="1" id="KW-0812">Transmembrane</keyword>
<gene>
    <name evidence="2" type="ORF">CPE01_31320</name>
</gene>
<comment type="caution">
    <text evidence="2">The sequence shown here is derived from an EMBL/GenBank/DDBJ whole genome shotgun (WGS) entry which is preliminary data.</text>
</comment>
<keyword evidence="1" id="KW-0472">Membrane</keyword>
<keyword evidence="3" id="KW-1185">Reference proteome</keyword>
<accession>A0A510UXV3</accession>
<protein>
    <submittedName>
        <fullName evidence="2">Uncharacterized protein</fullName>
    </submittedName>
</protein>
<sequence length="222" mass="23392">MLATIPERTAQPDCPRVDQTGVAAHDAPARPALLAGESVPVLLTRRTARVEDRPRRRARTKDRWRRALAVLLVGVSAVAVGIAVRQTAEASDLATNARVQPGTALRLELPDVPGVVAAADHVTLPSAVLDGLVPGDVRTFTVQVSNDADADVLVTSAFAWAPVPSGQGFVDEPEVRVEGVPPQLGPGESVVATVRVSTPESWDAANRGRTGRLVVRFVGMQA</sequence>
<evidence type="ECO:0000313" key="3">
    <source>
        <dbReference type="Proteomes" id="UP000321386"/>
    </source>
</evidence>
<proteinExistence type="predicted"/>
<dbReference type="AlphaFoldDB" id="A0A510UXV3"/>